<dbReference type="AlphaFoldDB" id="A0A4C1SZU0"/>
<dbReference type="EMBL" id="BGZK01000026">
    <property type="protein sequence ID" value="GBP07445.1"/>
    <property type="molecule type" value="Genomic_DNA"/>
</dbReference>
<dbReference type="Proteomes" id="UP000299102">
    <property type="component" value="Unassembled WGS sequence"/>
</dbReference>
<keyword evidence="1" id="KW-0812">Transmembrane</keyword>
<keyword evidence="1" id="KW-1133">Transmembrane helix</keyword>
<feature type="transmembrane region" description="Helical" evidence="1">
    <location>
        <begin position="55"/>
        <end position="73"/>
    </location>
</feature>
<name>A0A4C1SZU0_EUMVA</name>
<evidence type="ECO:0000313" key="2">
    <source>
        <dbReference type="EMBL" id="GBP07445.1"/>
    </source>
</evidence>
<evidence type="ECO:0000313" key="3">
    <source>
        <dbReference type="Proteomes" id="UP000299102"/>
    </source>
</evidence>
<reference evidence="2 3" key="1">
    <citation type="journal article" date="2019" name="Commun. Biol.">
        <title>The bagworm genome reveals a unique fibroin gene that provides high tensile strength.</title>
        <authorList>
            <person name="Kono N."/>
            <person name="Nakamura H."/>
            <person name="Ohtoshi R."/>
            <person name="Tomita M."/>
            <person name="Numata K."/>
            <person name="Arakawa K."/>
        </authorList>
    </citation>
    <scope>NUCLEOTIDE SEQUENCE [LARGE SCALE GENOMIC DNA]</scope>
</reference>
<gene>
    <name evidence="2" type="ORF">EVAR_4806_1</name>
</gene>
<protein>
    <submittedName>
        <fullName evidence="2">Uncharacterized protein</fullName>
    </submittedName>
</protein>
<keyword evidence="3" id="KW-1185">Reference proteome</keyword>
<proteinExistence type="predicted"/>
<comment type="caution">
    <text evidence="2">The sequence shown here is derived from an EMBL/GenBank/DDBJ whole genome shotgun (WGS) entry which is preliminary data.</text>
</comment>
<organism evidence="2 3">
    <name type="scientific">Eumeta variegata</name>
    <name type="common">Bagworm moth</name>
    <name type="synonym">Eumeta japonica</name>
    <dbReference type="NCBI Taxonomy" id="151549"/>
    <lineage>
        <taxon>Eukaryota</taxon>
        <taxon>Metazoa</taxon>
        <taxon>Ecdysozoa</taxon>
        <taxon>Arthropoda</taxon>
        <taxon>Hexapoda</taxon>
        <taxon>Insecta</taxon>
        <taxon>Pterygota</taxon>
        <taxon>Neoptera</taxon>
        <taxon>Endopterygota</taxon>
        <taxon>Lepidoptera</taxon>
        <taxon>Glossata</taxon>
        <taxon>Ditrysia</taxon>
        <taxon>Tineoidea</taxon>
        <taxon>Psychidae</taxon>
        <taxon>Oiketicinae</taxon>
        <taxon>Eumeta</taxon>
    </lineage>
</organism>
<accession>A0A4C1SZU0</accession>
<sequence>MTTNAINSRRFAREAAPRARPVLGAQFPGPLTVYGSVLFKIGFDGPSMRPFCTRRVLIVNIYVVLLVVNLRLVRSWRSAGAGLTPAIRRELGVDAGIYSEVLRRRRTFTSGRPYYSSQLFTRRKSECGAVVPLIEIDDRRPRARPSRGSLGLRDYARRADRRGFAYIQIMFLMDVSYANRYPVTTPRPSRAARPIPDRYAHARGPAATVIF</sequence>
<evidence type="ECO:0000256" key="1">
    <source>
        <dbReference type="SAM" id="Phobius"/>
    </source>
</evidence>
<keyword evidence="1" id="KW-0472">Membrane</keyword>